<organism evidence="2 3">
    <name type="scientific">Amanita muscaria (strain Koide BX008)</name>
    <dbReference type="NCBI Taxonomy" id="946122"/>
    <lineage>
        <taxon>Eukaryota</taxon>
        <taxon>Fungi</taxon>
        <taxon>Dikarya</taxon>
        <taxon>Basidiomycota</taxon>
        <taxon>Agaricomycotina</taxon>
        <taxon>Agaricomycetes</taxon>
        <taxon>Agaricomycetidae</taxon>
        <taxon>Agaricales</taxon>
        <taxon>Pluteineae</taxon>
        <taxon>Amanitaceae</taxon>
        <taxon>Amanita</taxon>
    </lineage>
</organism>
<dbReference type="InterPro" id="IPR036291">
    <property type="entry name" value="NAD(P)-bd_dom_sf"/>
</dbReference>
<gene>
    <name evidence="2" type="ORF">M378DRAFT_187336</name>
</gene>
<dbReference type="OrthoDB" id="3233595at2759"/>
<dbReference type="InterPro" id="IPR020843">
    <property type="entry name" value="ER"/>
</dbReference>
<dbReference type="SUPFAM" id="SSF50129">
    <property type="entry name" value="GroES-like"/>
    <property type="match status" value="1"/>
</dbReference>
<sequence length="346" mass="36259">MAPSKQQALLLEAKFGNFAVHTVDVPKPGAGEVLVKVHSVALNPVDWKIQKYGALVEHFPAVLGSDIAGDVAEVGEGVTGASVGDRVFLQGTYTNTTGGFQQYAIAKLFGKVIIPRNITYDDASTFPVGLFTAYLGLFQESPGGFGLANILVDGRNKSSGQAIVVLGGSGSVGQFVLQLAKLAGFSTIITTASLKHADYLKSLGATYVIDRYASSEAVSAEVSKLAGGDGVNYVFDAISVPETQQLGYDLLSADGEIALVLPDAIKGKVEGKKVHNVRGFSSIPANHELAVLFYEKIGSLVQEGEIKPETTEVLPNGLAGIPDGLKRLENNQVSGAKLVARPQESA</sequence>
<proteinExistence type="predicted"/>
<evidence type="ECO:0000313" key="2">
    <source>
        <dbReference type="EMBL" id="KIL62434.1"/>
    </source>
</evidence>
<accession>A0A0C2T770</accession>
<dbReference type="Pfam" id="PF00107">
    <property type="entry name" value="ADH_zinc_N"/>
    <property type="match status" value="1"/>
</dbReference>
<dbReference type="PANTHER" id="PTHR45348">
    <property type="entry name" value="HYPOTHETICAL OXIDOREDUCTASE (EUROFUNG)"/>
    <property type="match status" value="1"/>
</dbReference>
<dbReference type="Proteomes" id="UP000054549">
    <property type="component" value="Unassembled WGS sequence"/>
</dbReference>
<dbReference type="SUPFAM" id="SSF51735">
    <property type="entry name" value="NAD(P)-binding Rossmann-fold domains"/>
    <property type="match status" value="1"/>
</dbReference>
<evidence type="ECO:0000313" key="3">
    <source>
        <dbReference type="Proteomes" id="UP000054549"/>
    </source>
</evidence>
<evidence type="ECO:0000259" key="1">
    <source>
        <dbReference type="SMART" id="SM00829"/>
    </source>
</evidence>
<dbReference type="Gene3D" id="3.40.50.720">
    <property type="entry name" value="NAD(P)-binding Rossmann-like Domain"/>
    <property type="match status" value="1"/>
</dbReference>
<dbReference type="InterPro" id="IPR047122">
    <property type="entry name" value="Trans-enoyl_RdTase-like"/>
</dbReference>
<keyword evidence="3" id="KW-1185">Reference proteome</keyword>
<dbReference type="InterPro" id="IPR011032">
    <property type="entry name" value="GroES-like_sf"/>
</dbReference>
<name>A0A0C2T770_AMAMK</name>
<dbReference type="EMBL" id="KN818271">
    <property type="protein sequence ID" value="KIL62434.1"/>
    <property type="molecule type" value="Genomic_DNA"/>
</dbReference>
<dbReference type="FunCoup" id="A0A0C2T770">
    <property type="interactions" value="9"/>
</dbReference>
<reference evidence="2 3" key="1">
    <citation type="submission" date="2014-04" db="EMBL/GenBank/DDBJ databases">
        <title>Evolutionary Origins and Diversification of the Mycorrhizal Mutualists.</title>
        <authorList>
            <consortium name="DOE Joint Genome Institute"/>
            <consortium name="Mycorrhizal Genomics Consortium"/>
            <person name="Kohler A."/>
            <person name="Kuo A."/>
            <person name="Nagy L.G."/>
            <person name="Floudas D."/>
            <person name="Copeland A."/>
            <person name="Barry K.W."/>
            <person name="Cichocki N."/>
            <person name="Veneault-Fourrey C."/>
            <person name="LaButti K."/>
            <person name="Lindquist E.A."/>
            <person name="Lipzen A."/>
            <person name="Lundell T."/>
            <person name="Morin E."/>
            <person name="Murat C."/>
            <person name="Riley R."/>
            <person name="Ohm R."/>
            <person name="Sun H."/>
            <person name="Tunlid A."/>
            <person name="Henrissat B."/>
            <person name="Grigoriev I.V."/>
            <person name="Hibbett D.S."/>
            <person name="Martin F."/>
        </authorList>
    </citation>
    <scope>NUCLEOTIDE SEQUENCE [LARGE SCALE GENOMIC DNA]</scope>
    <source>
        <strain evidence="2 3">Koide BX008</strain>
    </source>
</reference>
<dbReference type="PANTHER" id="PTHR45348:SF2">
    <property type="entry name" value="ZINC-TYPE ALCOHOL DEHYDROGENASE-LIKE PROTEIN C2E1P3.01"/>
    <property type="match status" value="1"/>
</dbReference>
<dbReference type="Gene3D" id="3.90.180.10">
    <property type="entry name" value="Medium-chain alcohol dehydrogenases, catalytic domain"/>
    <property type="match status" value="1"/>
</dbReference>
<dbReference type="Pfam" id="PF08240">
    <property type="entry name" value="ADH_N"/>
    <property type="match status" value="1"/>
</dbReference>
<dbReference type="AlphaFoldDB" id="A0A0C2T770"/>
<dbReference type="InParanoid" id="A0A0C2T770"/>
<dbReference type="STRING" id="946122.A0A0C2T770"/>
<feature type="domain" description="Enoyl reductase (ER)" evidence="1">
    <location>
        <begin position="13"/>
        <end position="340"/>
    </location>
</feature>
<protein>
    <recommendedName>
        <fullName evidence="1">Enoyl reductase (ER) domain-containing protein</fullName>
    </recommendedName>
</protein>
<dbReference type="InterPro" id="IPR013154">
    <property type="entry name" value="ADH-like_N"/>
</dbReference>
<dbReference type="GO" id="GO:0016651">
    <property type="term" value="F:oxidoreductase activity, acting on NAD(P)H"/>
    <property type="evidence" value="ECO:0007669"/>
    <property type="project" value="InterPro"/>
</dbReference>
<dbReference type="InterPro" id="IPR013149">
    <property type="entry name" value="ADH-like_C"/>
</dbReference>
<dbReference type="CDD" id="cd08249">
    <property type="entry name" value="enoyl_reductase_like"/>
    <property type="match status" value="1"/>
</dbReference>
<dbReference type="SMART" id="SM00829">
    <property type="entry name" value="PKS_ER"/>
    <property type="match status" value="1"/>
</dbReference>
<dbReference type="HOGENOM" id="CLU_026673_16_5_1"/>